<evidence type="ECO:0000256" key="2">
    <source>
        <dbReference type="ARBA" id="ARBA00004371"/>
    </source>
</evidence>
<evidence type="ECO:0000256" key="3">
    <source>
        <dbReference type="ARBA" id="ARBA00004555"/>
    </source>
</evidence>
<dbReference type="GO" id="GO:0004180">
    <property type="term" value="F:carboxypeptidase activity"/>
    <property type="evidence" value="ECO:0007669"/>
    <property type="project" value="UniProtKB-KW"/>
</dbReference>
<dbReference type="PANTHER" id="PTHR12053">
    <property type="entry name" value="PROTEASE FAMILY M28 PLASMA GLUTAMATE CARBOXYPEPTIDASE-RELATED"/>
    <property type="match status" value="1"/>
</dbReference>
<dbReference type="RefSeq" id="WP_245962627.1">
    <property type="nucleotide sequence ID" value="NZ_REFJ01000003.1"/>
</dbReference>
<dbReference type="GO" id="GO:0070573">
    <property type="term" value="F:metallodipeptidase activity"/>
    <property type="evidence" value="ECO:0007669"/>
    <property type="project" value="InterPro"/>
</dbReference>
<evidence type="ECO:0000256" key="18">
    <source>
        <dbReference type="ARBA" id="ARBA00023228"/>
    </source>
</evidence>
<keyword evidence="16" id="KW-0865">Zymogen</keyword>
<dbReference type="AlphaFoldDB" id="A0A3M0A4V7"/>
<evidence type="ECO:0000256" key="1">
    <source>
        <dbReference type="ARBA" id="ARBA00004240"/>
    </source>
</evidence>
<evidence type="ECO:0000256" key="17">
    <source>
        <dbReference type="ARBA" id="ARBA00023180"/>
    </source>
</evidence>
<dbReference type="Proteomes" id="UP000267187">
    <property type="component" value="Unassembled WGS sequence"/>
</dbReference>
<dbReference type="SUPFAM" id="SSF53187">
    <property type="entry name" value="Zn-dependent exopeptidases"/>
    <property type="match status" value="1"/>
</dbReference>
<dbReference type="PROSITE" id="PS51257">
    <property type="entry name" value="PROKAR_LIPOPROTEIN"/>
    <property type="match status" value="1"/>
</dbReference>
<dbReference type="Gene3D" id="3.50.30.30">
    <property type="match status" value="1"/>
</dbReference>
<keyword evidence="8" id="KW-0645">Protease</keyword>
<dbReference type="Gene3D" id="3.40.630.10">
    <property type="entry name" value="Zn peptidases"/>
    <property type="match status" value="1"/>
</dbReference>
<feature type="domain" description="PA" evidence="21">
    <location>
        <begin position="135"/>
        <end position="235"/>
    </location>
</feature>
<evidence type="ECO:0000256" key="8">
    <source>
        <dbReference type="ARBA" id="ARBA00022670"/>
    </source>
</evidence>
<evidence type="ECO:0000256" key="19">
    <source>
        <dbReference type="ARBA" id="ARBA00025833"/>
    </source>
</evidence>
<evidence type="ECO:0000313" key="23">
    <source>
        <dbReference type="EMBL" id="RMA80073.1"/>
    </source>
</evidence>
<evidence type="ECO:0000313" key="24">
    <source>
        <dbReference type="Proteomes" id="UP000267187"/>
    </source>
</evidence>
<keyword evidence="18" id="KW-0458">Lysosome</keyword>
<keyword evidence="10" id="KW-0732">Signal</keyword>
<evidence type="ECO:0000256" key="13">
    <source>
        <dbReference type="ARBA" id="ARBA00022833"/>
    </source>
</evidence>
<reference evidence="23 24" key="1">
    <citation type="submission" date="2018-10" db="EMBL/GenBank/DDBJ databases">
        <title>Genomic Encyclopedia of Type Strains, Phase IV (KMG-IV): sequencing the most valuable type-strain genomes for metagenomic binning, comparative biology and taxonomic classification.</title>
        <authorList>
            <person name="Goeker M."/>
        </authorList>
    </citation>
    <scope>NUCLEOTIDE SEQUENCE [LARGE SCALE GENOMIC DNA]</scope>
    <source>
        <strain evidence="23 24">DSM 25080</strain>
    </source>
</reference>
<comment type="subunit">
    <text evidence="19">Homodimer. The monomeric form is inactive while the homodimer is active.</text>
</comment>
<organism evidence="23 24">
    <name type="scientific">Umboniibacter marinipuniceus</name>
    <dbReference type="NCBI Taxonomy" id="569599"/>
    <lineage>
        <taxon>Bacteria</taxon>
        <taxon>Pseudomonadati</taxon>
        <taxon>Pseudomonadota</taxon>
        <taxon>Gammaproteobacteria</taxon>
        <taxon>Cellvibrionales</taxon>
        <taxon>Cellvibrionaceae</taxon>
        <taxon>Umboniibacter</taxon>
    </lineage>
</organism>
<dbReference type="GO" id="GO:0046872">
    <property type="term" value="F:metal ion binding"/>
    <property type="evidence" value="ECO:0007669"/>
    <property type="project" value="UniProtKB-KW"/>
</dbReference>
<dbReference type="InterPro" id="IPR003137">
    <property type="entry name" value="PA_domain"/>
</dbReference>
<evidence type="ECO:0000259" key="21">
    <source>
        <dbReference type="Pfam" id="PF02225"/>
    </source>
</evidence>
<dbReference type="Pfam" id="PF02225">
    <property type="entry name" value="PA"/>
    <property type="match status" value="1"/>
</dbReference>
<name>A0A3M0A4V7_9GAMM</name>
<dbReference type="EMBL" id="REFJ01000003">
    <property type="protein sequence ID" value="RMA80073.1"/>
    <property type="molecule type" value="Genomic_DNA"/>
</dbReference>
<dbReference type="Pfam" id="PF04389">
    <property type="entry name" value="Peptidase_M28"/>
    <property type="match status" value="1"/>
</dbReference>
<comment type="subcellular location">
    <subcellularLocation>
        <location evidence="1">Endoplasmic reticulum</location>
    </subcellularLocation>
    <subcellularLocation>
        <location evidence="3">Golgi apparatus</location>
    </subcellularLocation>
    <subcellularLocation>
        <location evidence="2">Lysosome</location>
    </subcellularLocation>
    <subcellularLocation>
        <location evidence="4">Secreted</location>
    </subcellularLocation>
</comment>
<evidence type="ECO:0000256" key="20">
    <source>
        <dbReference type="ARBA" id="ARBA00033328"/>
    </source>
</evidence>
<accession>A0A3M0A4V7</accession>
<dbReference type="GO" id="GO:0005576">
    <property type="term" value="C:extracellular region"/>
    <property type="evidence" value="ECO:0007669"/>
    <property type="project" value="UniProtKB-SubCell"/>
</dbReference>
<evidence type="ECO:0000259" key="22">
    <source>
        <dbReference type="Pfam" id="PF04389"/>
    </source>
</evidence>
<evidence type="ECO:0000256" key="9">
    <source>
        <dbReference type="ARBA" id="ARBA00022723"/>
    </source>
</evidence>
<keyword evidence="24" id="KW-1185">Reference proteome</keyword>
<protein>
    <recommendedName>
        <fullName evidence="5">Carboxypeptidase Q</fullName>
    </recommendedName>
    <alternativeName>
        <fullName evidence="20">Plasma glutamate carboxypeptidase</fullName>
    </alternativeName>
</protein>
<dbReference type="GO" id="GO:0006508">
    <property type="term" value="P:proteolysis"/>
    <property type="evidence" value="ECO:0007669"/>
    <property type="project" value="UniProtKB-KW"/>
</dbReference>
<dbReference type="InterPro" id="IPR007484">
    <property type="entry name" value="Peptidase_M28"/>
</dbReference>
<evidence type="ECO:0000256" key="4">
    <source>
        <dbReference type="ARBA" id="ARBA00004613"/>
    </source>
</evidence>
<keyword evidence="7 23" id="KW-0121">Carboxypeptidase</keyword>
<evidence type="ECO:0000256" key="7">
    <source>
        <dbReference type="ARBA" id="ARBA00022645"/>
    </source>
</evidence>
<evidence type="ECO:0000256" key="12">
    <source>
        <dbReference type="ARBA" id="ARBA00022824"/>
    </source>
</evidence>
<comment type="caution">
    <text evidence="23">The sequence shown here is derived from an EMBL/GenBank/DDBJ whole genome shotgun (WGS) entry which is preliminary data.</text>
</comment>
<keyword evidence="12" id="KW-0256">Endoplasmic reticulum</keyword>
<keyword evidence="9" id="KW-0479">Metal-binding</keyword>
<evidence type="ECO:0000256" key="5">
    <source>
        <dbReference type="ARBA" id="ARBA00014116"/>
    </source>
</evidence>
<proteinExistence type="predicted"/>
<gene>
    <name evidence="23" type="ORF">DFR27_1429</name>
</gene>
<keyword evidence="6" id="KW-0964">Secreted</keyword>
<keyword evidence="13" id="KW-0862">Zinc</keyword>
<keyword evidence="14" id="KW-0333">Golgi apparatus</keyword>
<keyword evidence="15" id="KW-0482">Metalloprotease</keyword>
<keyword evidence="17" id="KW-0325">Glycoprotein</keyword>
<evidence type="ECO:0000256" key="11">
    <source>
        <dbReference type="ARBA" id="ARBA00022801"/>
    </source>
</evidence>
<keyword evidence="11" id="KW-0378">Hydrolase</keyword>
<dbReference type="GO" id="GO:0005764">
    <property type="term" value="C:lysosome"/>
    <property type="evidence" value="ECO:0007669"/>
    <property type="project" value="UniProtKB-SubCell"/>
</dbReference>
<evidence type="ECO:0000256" key="10">
    <source>
        <dbReference type="ARBA" id="ARBA00022729"/>
    </source>
</evidence>
<evidence type="ECO:0000256" key="14">
    <source>
        <dbReference type="ARBA" id="ARBA00023034"/>
    </source>
</evidence>
<sequence>MKLLPLLCLSALLVGCGGEQTPPNQTAGALTDEQLRTAAQLRDEMLASNVAWEVVEDLTTEVGARMPGTPSDAKGVEWMEQRFRDLGFDKVTLEPVEYPLWERHHEMANVVAPFEQPLAITALGGSVGTNGVLVAPVVYFATIDDLQAAADEEVAGKIVFINKRMEKTIDGSGYGPVVAGRSGGAKVAGAKGAVAVLIRSVGTDSDRFAHTGMMRYDEDIPKIPAAALSNPDADQVERLLQRGALTVSIDISAGFTGTYTGHNVIAEVTGSRWPEEVIVIGGHLDSWDLGTGALDDGAGVAVTTAAAHRLLSEDARPGRTIRMVAFANEEQGLIGAYAYAAAHETEIAQHFLGSESDFGAGRVWRYDTNVSEALLPSFEQIFPILEPLGIERGGLESGGGPDIIPLQQLGIPVVRLSQDGTDYFDYHHTANDTLDKIDPEALNQNVAAWITLVYLASHIPAEGN</sequence>
<feature type="domain" description="Peptidase M28" evidence="22">
    <location>
        <begin position="263"/>
        <end position="451"/>
    </location>
</feature>
<evidence type="ECO:0000256" key="16">
    <source>
        <dbReference type="ARBA" id="ARBA00023145"/>
    </source>
</evidence>
<dbReference type="PANTHER" id="PTHR12053:SF3">
    <property type="entry name" value="CARBOXYPEPTIDASE Q"/>
    <property type="match status" value="1"/>
</dbReference>
<evidence type="ECO:0000256" key="15">
    <source>
        <dbReference type="ARBA" id="ARBA00023049"/>
    </source>
</evidence>
<evidence type="ECO:0000256" key="6">
    <source>
        <dbReference type="ARBA" id="ARBA00022525"/>
    </source>
</evidence>
<dbReference type="InterPro" id="IPR039866">
    <property type="entry name" value="CPQ"/>
</dbReference>